<dbReference type="AlphaFoldDB" id="A0AA39PZN0"/>
<keyword evidence="2" id="KW-1185">Reference proteome</keyword>
<evidence type="ECO:0000313" key="1">
    <source>
        <dbReference type="EMBL" id="KAK0493450.1"/>
    </source>
</evidence>
<dbReference type="Proteomes" id="UP001175228">
    <property type="component" value="Unassembled WGS sequence"/>
</dbReference>
<gene>
    <name evidence="1" type="ORF">EDD18DRAFT_1333808</name>
</gene>
<dbReference type="EMBL" id="JAUEPU010000025">
    <property type="protein sequence ID" value="KAK0493450.1"/>
    <property type="molecule type" value="Genomic_DNA"/>
</dbReference>
<sequence>MTSQKPVLAGGLGEFVLRQRLGLSTKTEVLLSLADVYSSLYIKNQLLQGYFASQGFIVVGVDYFLRDPMHIHPEPWFDRHAWLERSKQQARELMPEWLNAIYEKYGDIAHPAVLTEDHSKNIKKIDRTFHWSPIDALKIF</sequence>
<protein>
    <submittedName>
        <fullName evidence="1">Uncharacterized protein</fullName>
    </submittedName>
</protein>
<name>A0AA39PZN0_9AGAR</name>
<organism evidence="1 2">
    <name type="scientific">Armillaria luteobubalina</name>
    <dbReference type="NCBI Taxonomy" id="153913"/>
    <lineage>
        <taxon>Eukaryota</taxon>
        <taxon>Fungi</taxon>
        <taxon>Dikarya</taxon>
        <taxon>Basidiomycota</taxon>
        <taxon>Agaricomycotina</taxon>
        <taxon>Agaricomycetes</taxon>
        <taxon>Agaricomycetidae</taxon>
        <taxon>Agaricales</taxon>
        <taxon>Marasmiineae</taxon>
        <taxon>Physalacriaceae</taxon>
        <taxon>Armillaria</taxon>
    </lineage>
</organism>
<accession>A0AA39PZN0</accession>
<reference evidence="1" key="1">
    <citation type="submission" date="2023-06" db="EMBL/GenBank/DDBJ databases">
        <authorList>
            <consortium name="Lawrence Berkeley National Laboratory"/>
            <person name="Ahrendt S."/>
            <person name="Sahu N."/>
            <person name="Indic B."/>
            <person name="Wong-Bajracharya J."/>
            <person name="Merenyi Z."/>
            <person name="Ke H.-M."/>
            <person name="Monk M."/>
            <person name="Kocsube S."/>
            <person name="Drula E."/>
            <person name="Lipzen A."/>
            <person name="Balint B."/>
            <person name="Henrissat B."/>
            <person name="Andreopoulos B."/>
            <person name="Martin F.M."/>
            <person name="Harder C.B."/>
            <person name="Rigling D."/>
            <person name="Ford K.L."/>
            <person name="Foster G.D."/>
            <person name="Pangilinan J."/>
            <person name="Papanicolaou A."/>
            <person name="Barry K."/>
            <person name="LaButti K."/>
            <person name="Viragh M."/>
            <person name="Koriabine M."/>
            <person name="Yan M."/>
            <person name="Riley R."/>
            <person name="Champramary S."/>
            <person name="Plett K.L."/>
            <person name="Tsai I.J."/>
            <person name="Slot J."/>
            <person name="Sipos G."/>
            <person name="Plett J."/>
            <person name="Nagy L.G."/>
            <person name="Grigoriev I.V."/>
        </authorList>
    </citation>
    <scope>NUCLEOTIDE SEQUENCE</scope>
    <source>
        <strain evidence="1">HWK02</strain>
    </source>
</reference>
<comment type="caution">
    <text evidence="1">The sequence shown here is derived from an EMBL/GenBank/DDBJ whole genome shotgun (WGS) entry which is preliminary data.</text>
</comment>
<proteinExistence type="predicted"/>
<evidence type="ECO:0000313" key="2">
    <source>
        <dbReference type="Proteomes" id="UP001175228"/>
    </source>
</evidence>